<reference evidence="1" key="1">
    <citation type="journal article" date="2014" name="Front. Microbiol.">
        <title>High frequency of phylogenetically diverse reductive dehalogenase-homologous genes in deep subseafloor sedimentary metagenomes.</title>
        <authorList>
            <person name="Kawai M."/>
            <person name="Futagami T."/>
            <person name="Toyoda A."/>
            <person name="Takaki Y."/>
            <person name="Nishi S."/>
            <person name="Hori S."/>
            <person name="Arai W."/>
            <person name="Tsubouchi T."/>
            <person name="Morono Y."/>
            <person name="Uchiyama I."/>
            <person name="Ito T."/>
            <person name="Fujiyama A."/>
            <person name="Inagaki F."/>
            <person name="Takami H."/>
        </authorList>
    </citation>
    <scope>NUCLEOTIDE SEQUENCE</scope>
    <source>
        <strain evidence="1">Expedition CK06-06</strain>
    </source>
</reference>
<proteinExistence type="predicted"/>
<dbReference type="InterPro" id="IPR015943">
    <property type="entry name" value="WD40/YVTN_repeat-like_dom_sf"/>
</dbReference>
<evidence type="ECO:0000313" key="1">
    <source>
        <dbReference type="EMBL" id="GAF98528.1"/>
    </source>
</evidence>
<sequence>GNSRDNTVTKLRASDGSLVGTYNVGRNPEGIAFDGENIWVANNHGDTVTKLRAIDGSKIGTYSVGNGPKAIAFDGANIWVTLNNDGAVNGYVTKL</sequence>
<dbReference type="AlphaFoldDB" id="X0TY92"/>
<dbReference type="EMBL" id="BARS01012271">
    <property type="protein sequence ID" value="GAF98528.1"/>
    <property type="molecule type" value="Genomic_DNA"/>
</dbReference>
<accession>X0TY92</accession>
<gene>
    <name evidence="1" type="ORF">S01H1_21940</name>
</gene>
<protein>
    <recommendedName>
        <fullName evidence="2">SMP-30/Gluconolactonase/LRE-like region domain-containing protein</fullName>
    </recommendedName>
</protein>
<comment type="caution">
    <text evidence="1">The sequence shown here is derived from an EMBL/GenBank/DDBJ whole genome shotgun (WGS) entry which is preliminary data.</text>
</comment>
<dbReference type="SUPFAM" id="SSF63825">
    <property type="entry name" value="YWTD domain"/>
    <property type="match status" value="1"/>
</dbReference>
<name>X0TY92_9ZZZZ</name>
<organism evidence="1">
    <name type="scientific">marine sediment metagenome</name>
    <dbReference type="NCBI Taxonomy" id="412755"/>
    <lineage>
        <taxon>unclassified sequences</taxon>
        <taxon>metagenomes</taxon>
        <taxon>ecological metagenomes</taxon>
    </lineage>
</organism>
<dbReference type="Gene3D" id="2.130.10.10">
    <property type="entry name" value="YVTN repeat-like/Quinoprotein amine dehydrogenase"/>
    <property type="match status" value="1"/>
</dbReference>
<feature type="non-terminal residue" evidence="1">
    <location>
        <position position="1"/>
    </location>
</feature>
<evidence type="ECO:0008006" key="2">
    <source>
        <dbReference type="Google" id="ProtNLM"/>
    </source>
</evidence>